<gene>
    <name evidence="2" type="ORF">RRG08_003013</name>
</gene>
<keyword evidence="1" id="KW-1133">Transmembrane helix</keyword>
<proteinExistence type="predicted"/>
<reference evidence="2" key="1">
    <citation type="journal article" date="2023" name="G3 (Bethesda)">
        <title>A reference genome for the long-term kleptoplast-retaining sea slug Elysia crispata morphotype clarki.</title>
        <authorList>
            <person name="Eastman K.E."/>
            <person name="Pendleton A.L."/>
            <person name="Shaikh M.A."/>
            <person name="Suttiyut T."/>
            <person name="Ogas R."/>
            <person name="Tomko P."/>
            <person name="Gavelis G."/>
            <person name="Widhalm J.R."/>
            <person name="Wisecaver J.H."/>
        </authorList>
    </citation>
    <scope>NUCLEOTIDE SEQUENCE</scope>
    <source>
        <strain evidence="2">ECLA1</strain>
    </source>
</reference>
<evidence type="ECO:0000313" key="3">
    <source>
        <dbReference type="Proteomes" id="UP001283361"/>
    </source>
</evidence>
<organism evidence="2 3">
    <name type="scientific">Elysia crispata</name>
    <name type="common">lettuce slug</name>
    <dbReference type="NCBI Taxonomy" id="231223"/>
    <lineage>
        <taxon>Eukaryota</taxon>
        <taxon>Metazoa</taxon>
        <taxon>Spiralia</taxon>
        <taxon>Lophotrochozoa</taxon>
        <taxon>Mollusca</taxon>
        <taxon>Gastropoda</taxon>
        <taxon>Heterobranchia</taxon>
        <taxon>Euthyneura</taxon>
        <taxon>Panpulmonata</taxon>
        <taxon>Sacoglossa</taxon>
        <taxon>Placobranchoidea</taxon>
        <taxon>Plakobranchidae</taxon>
        <taxon>Elysia</taxon>
    </lineage>
</organism>
<dbReference type="AlphaFoldDB" id="A0AAE0XW25"/>
<keyword evidence="1" id="KW-0472">Membrane</keyword>
<feature type="transmembrane region" description="Helical" evidence="1">
    <location>
        <begin position="37"/>
        <end position="58"/>
    </location>
</feature>
<feature type="transmembrane region" description="Helical" evidence="1">
    <location>
        <begin position="143"/>
        <end position="165"/>
    </location>
</feature>
<feature type="transmembrane region" description="Helical" evidence="1">
    <location>
        <begin position="116"/>
        <end position="137"/>
    </location>
</feature>
<evidence type="ECO:0000256" key="1">
    <source>
        <dbReference type="SAM" id="Phobius"/>
    </source>
</evidence>
<comment type="caution">
    <text evidence="2">The sequence shown here is derived from an EMBL/GenBank/DDBJ whole genome shotgun (WGS) entry which is preliminary data.</text>
</comment>
<protein>
    <submittedName>
        <fullName evidence="2">Uncharacterized protein</fullName>
    </submittedName>
</protein>
<dbReference type="EMBL" id="JAWDGP010007410">
    <property type="protein sequence ID" value="KAK3720023.1"/>
    <property type="molecule type" value="Genomic_DNA"/>
</dbReference>
<sequence length="176" mass="19923">MIRSKLKNSLAEDAEQRGVRTPWILELLSRYKPSVHLCSYCLYTSQVYISVAIVFIQAKCTSLQLLSRYKPSVHLCSYCLYTSQVYISVAVSIRKYISAAIVLYKPSVHLCSYPVMLAYISVAIVFIQAKCTSLQLLSRYKPSVHLCSYCLYTSQVYISAAILVIQTKCTSLQLFS</sequence>
<keyword evidence="1" id="KW-0812">Transmembrane</keyword>
<keyword evidence="3" id="KW-1185">Reference proteome</keyword>
<name>A0AAE0XW25_9GAST</name>
<evidence type="ECO:0000313" key="2">
    <source>
        <dbReference type="EMBL" id="KAK3720023.1"/>
    </source>
</evidence>
<dbReference type="Proteomes" id="UP001283361">
    <property type="component" value="Unassembled WGS sequence"/>
</dbReference>
<accession>A0AAE0XW25</accession>